<dbReference type="GO" id="GO:0005737">
    <property type="term" value="C:cytoplasm"/>
    <property type="evidence" value="ECO:0007669"/>
    <property type="project" value="UniProtKB-SubCell"/>
</dbReference>
<dbReference type="EC" id="5.3.1.5" evidence="3 9"/>
<dbReference type="PANTHER" id="PTHR48408">
    <property type="match status" value="1"/>
</dbReference>
<dbReference type="AlphaFoldDB" id="A0AA49JHN3"/>
<keyword evidence="7 9" id="KW-0119">Carbohydrate metabolism</keyword>
<sequence>MTGQTSEFFPEIGPIQYEGPKTDNVMAFRYYDEKREVGGKTMKEHLRFAIAYWHSFCNENSDPFGAGTRDFPWSKHSDPMDVAKDRLEAAFEFFIKIRAPYYCFHDRDIAPEGNSVSQSEKNLQEIVKMAKEYQNDTGVKLLWGTANLFSHPRYMNGASTNPDFAVLCHGGAQVKAALDATVELGGENYVFWGGREGYAALINTNMKRELDHLGQFLRMARDYGRKIGFKGNYLIEPKPAEPSKHQYDFDSATVIGFLHRQGLADDFKINVEQNHAVLAGHTFAHDLQTASDAGMLGSVDANMGDNQNGWDTDYFPTNLYDCIHAMMVILQQGGIAPGGLNFDAKVRRTSSDAEDLFIAHIVGMDTFARGLLIAQDILENSDFLKMKQERYASFDSGKGADYEKGNLSLEDLSSLAAEYGEPKKRSGKIELFEMLINNYIK</sequence>
<dbReference type="EMBL" id="CP120682">
    <property type="protein sequence ID" value="WKN38560.1"/>
    <property type="molecule type" value="Genomic_DNA"/>
</dbReference>
<comment type="subunit">
    <text evidence="2 9 11">Homotetramer.</text>
</comment>
<dbReference type="NCBIfam" id="TIGR02630">
    <property type="entry name" value="xylose_isom_A"/>
    <property type="match status" value="1"/>
</dbReference>
<evidence type="ECO:0000256" key="6">
    <source>
        <dbReference type="ARBA" id="ARBA00023235"/>
    </source>
</evidence>
<evidence type="ECO:0000256" key="10">
    <source>
        <dbReference type="RuleBase" id="RU000609"/>
    </source>
</evidence>
<comment type="catalytic activity">
    <reaction evidence="8 9 10">
        <text>alpha-D-xylose = alpha-D-xylulofuranose</text>
        <dbReference type="Rhea" id="RHEA:22816"/>
        <dbReference type="ChEBI" id="CHEBI:28518"/>
        <dbReference type="ChEBI" id="CHEBI:188998"/>
        <dbReference type="EC" id="5.3.1.5"/>
    </reaction>
</comment>
<dbReference type="HAMAP" id="MF_00455">
    <property type="entry name" value="Xylose_isom_A"/>
    <property type="match status" value="1"/>
</dbReference>
<comment type="subcellular location">
    <subcellularLocation>
        <location evidence="9 11">Cytoplasm</location>
    </subcellularLocation>
</comment>
<feature type="binding site" evidence="9">
    <location>
        <position position="343"/>
    </location>
    <ligand>
        <name>Mg(2+)</name>
        <dbReference type="ChEBI" id="CHEBI:18420"/>
        <label>1</label>
    </ligand>
</feature>
<feature type="binding site" evidence="9">
    <location>
        <position position="313"/>
    </location>
    <ligand>
        <name>Mg(2+)</name>
        <dbReference type="ChEBI" id="CHEBI:18420"/>
        <label>2</label>
    </ligand>
</feature>
<keyword evidence="9" id="KW-0460">Magnesium</keyword>
<proteinExistence type="inferred from homology"/>
<dbReference type="Gene3D" id="3.20.20.150">
    <property type="entry name" value="Divalent-metal-dependent TIM barrel enzymes"/>
    <property type="match status" value="1"/>
</dbReference>
<feature type="active site" evidence="9">
    <location>
        <position position="108"/>
    </location>
</feature>
<feature type="binding site" evidence="9">
    <location>
        <position position="272"/>
    </location>
    <ligand>
        <name>Mg(2+)</name>
        <dbReference type="ChEBI" id="CHEBI:18420"/>
        <label>1</label>
    </ligand>
</feature>
<dbReference type="NCBIfam" id="NF003998">
    <property type="entry name" value="PRK05474.1"/>
    <property type="match status" value="1"/>
</dbReference>
<dbReference type="SUPFAM" id="SSF51658">
    <property type="entry name" value="Xylose isomerase-like"/>
    <property type="match status" value="1"/>
</dbReference>
<organism evidence="12">
    <name type="scientific">Roseihalotalea indica</name>
    <dbReference type="NCBI Taxonomy" id="2867963"/>
    <lineage>
        <taxon>Bacteria</taxon>
        <taxon>Pseudomonadati</taxon>
        <taxon>Bacteroidota</taxon>
        <taxon>Cytophagia</taxon>
        <taxon>Cytophagales</taxon>
        <taxon>Catalimonadaceae</taxon>
        <taxon>Roseihalotalea</taxon>
    </lineage>
</organism>
<dbReference type="GO" id="GO:0000287">
    <property type="term" value="F:magnesium ion binding"/>
    <property type="evidence" value="ECO:0007669"/>
    <property type="project" value="UniProtKB-UniRule"/>
</dbReference>
<comment type="similarity">
    <text evidence="1 9 10">Belongs to the xylose isomerase family.</text>
</comment>
<feature type="binding site" evidence="9">
    <location>
        <position position="236"/>
    </location>
    <ligand>
        <name>Mg(2+)</name>
        <dbReference type="ChEBI" id="CHEBI:18420"/>
        <label>1</label>
    </ligand>
</feature>
<evidence type="ECO:0000313" key="12">
    <source>
        <dbReference type="EMBL" id="WKN38560.1"/>
    </source>
</evidence>
<name>A0AA49JHN3_9BACT</name>
<feature type="active site" evidence="9">
    <location>
        <position position="105"/>
    </location>
</feature>
<feature type="binding site" evidence="9">
    <location>
        <position position="272"/>
    </location>
    <ligand>
        <name>Mg(2+)</name>
        <dbReference type="ChEBI" id="CHEBI:18420"/>
        <label>2</label>
    </ligand>
</feature>
<keyword evidence="9" id="KW-0963">Cytoplasm</keyword>
<dbReference type="InterPro" id="IPR036237">
    <property type="entry name" value="Xyl_isomerase-like_sf"/>
</dbReference>
<dbReference type="InterPro" id="IPR001998">
    <property type="entry name" value="Xylose_isomerase"/>
</dbReference>
<evidence type="ECO:0000256" key="2">
    <source>
        <dbReference type="ARBA" id="ARBA00011881"/>
    </source>
</evidence>
<evidence type="ECO:0000256" key="9">
    <source>
        <dbReference type="HAMAP-Rule" id="MF_00455"/>
    </source>
</evidence>
<protein>
    <recommendedName>
        <fullName evidence="3 9">Xylose isomerase</fullName>
        <ecNumber evidence="3 9">5.3.1.5</ecNumber>
    </recommendedName>
</protein>
<accession>A0AA49JHN3</accession>
<reference evidence="12" key="1">
    <citation type="journal article" date="2023" name="Comput. Struct. Biotechnol. J.">
        <title>Discovery of a novel marine Bacteroidetes with a rich repertoire of carbohydrate-active enzymes.</title>
        <authorList>
            <person name="Chen B."/>
            <person name="Liu G."/>
            <person name="Chen Q."/>
            <person name="Wang H."/>
            <person name="Liu L."/>
            <person name="Tang K."/>
        </authorList>
    </citation>
    <scope>NUCLEOTIDE SEQUENCE</scope>
    <source>
        <strain evidence="12">TK19036</strain>
    </source>
</reference>
<dbReference type="FunFam" id="3.20.20.150:FF:000002">
    <property type="entry name" value="Xylose isomerase"/>
    <property type="match status" value="1"/>
</dbReference>
<evidence type="ECO:0000256" key="8">
    <source>
        <dbReference type="ARBA" id="ARBA00033659"/>
    </source>
</evidence>
<keyword evidence="5 9" id="KW-0479">Metal-binding</keyword>
<feature type="binding site" evidence="9">
    <location>
        <position position="300"/>
    </location>
    <ligand>
        <name>Mg(2+)</name>
        <dbReference type="ChEBI" id="CHEBI:18420"/>
        <label>1</label>
    </ligand>
</feature>
<keyword evidence="4 9" id="KW-0859">Xylose metabolism</keyword>
<comment type="cofactor">
    <cofactor evidence="9">
        <name>Mg(2+)</name>
        <dbReference type="ChEBI" id="CHEBI:18420"/>
    </cofactor>
    <text evidence="9">Binds 2 magnesium ions per subunit.</text>
</comment>
<evidence type="ECO:0000256" key="7">
    <source>
        <dbReference type="ARBA" id="ARBA00023277"/>
    </source>
</evidence>
<dbReference type="GO" id="GO:0009045">
    <property type="term" value="F:xylose isomerase activity"/>
    <property type="evidence" value="ECO:0007669"/>
    <property type="project" value="UniProtKB-UniRule"/>
</dbReference>
<reference evidence="12" key="2">
    <citation type="journal article" date="2024" name="Antonie Van Leeuwenhoek">
        <title>Roseihalotalea indica gen. nov., sp. nov., a halophilic Bacteroidetes from mesopelagic Southwest Indian Ocean with higher carbohydrate metabolic potential.</title>
        <authorList>
            <person name="Chen B."/>
            <person name="Zhang M."/>
            <person name="Lin D."/>
            <person name="Ye J."/>
            <person name="Tang K."/>
        </authorList>
    </citation>
    <scope>NUCLEOTIDE SEQUENCE</scope>
    <source>
        <strain evidence="12">TK19036</strain>
    </source>
</reference>
<dbReference type="InterPro" id="IPR013452">
    <property type="entry name" value="Xylose_isom_bac"/>
</dbReference>
<feature type="binding site" evidence="9">
    <location>
        <position position="311"/>
    </location>
    <ligand>
        <name>Mg(2+)</name>
        <dbReference type="ChEBI" id="CHEBI:18420"/>
        <label>2</label>
    </ligand>
</feature>
<dbReference type="PRINTS" id="PR00688">
    <property type="entry name" value="XYLOSISMRASE"/>
</dbReference>
<gene>
    <name evidence="9 12" type="primary">xylA</name>
    <name evidence="12" type="ORF">K4G66_07570</name>
</gene>
<dbReference type="GO" id="GO:0042732">
    <property type="term" value="P:D-xylose metabolic process"/>
    <property type="evidence" value="ECO:0007669"/>
    <property type="project" value="UniProtKB-UniRule"/>
</dbReference>
<dbReference type="PROSITE" id="PS51415">
    <property type="entry name" value="XYLOSE_ISOMERASE"/>
    <property type="match status" value="1"/>
</dbReference>
<evidence type="ECO:0000256" key="1">
    <source>
        <dbReference type="ARBA" id="ARBA00005765"/>
    </source>
</evidence>
<evidence type="ECO:0000256" key="5">
    <source>
        <dbReference type="ARBA" id="ARBA00022723"/>
    </source>
</evidence>
<keyword evidence="6 9" id="KW-0413">Isomerase</keyword>
<dbReference type="PANTHER" id="PTHR48408:SF1">
    <property type="entry name" value="XYLOSE ISOMERASE"/>
    <property type="match status" value="1"/>
</dbReference>
<feature type="binding site" evidence="9">
    <location>
        <position position="275"/>
    </location>
    <ligand>
        <name>Mg(2+)</name>
        <dbReference type="ChEBI" id="CHEBI:18420"/>
        <label>2</label>
    </ligand>
</feature>
<evidence type="ECO:0000256" key="4">
    <source>
        <dbReference type="ARBA" id="ARBA00022629"/>
    </source>
</evidence>
<evidence type="ECO:0000256" key="11">
    <source>
        <dbReference type="RuleBase" id="RU000610"/>
    </source>
</evidence>
<evidence type="ECO:0000256" key="3">
    <source>
        <dbReference type="ARBA" id="ARBA00011958"/>
    </source>
</evidence>